<feature type="modified residue" description="4-aspartylphosphate" evidence="6">
    <location>
        <position position="52"/>
    </location>
</feature>
<keyword evidence="3" id="KW-0805">Transcription regulation</keyword>
<evidence type="ECO:0000256" key="6">
    <source>
        <dbReference type="PROSITE-ProRule" id="PRU00169"/>
    </source>
</evidence>
<keyword evidence="5" id="KW-0804">Transcription</keyword>
<accession>A0ABT3DBZ9</accession>
<keyword evidence="2" id="KW-0902">Two-component regulatory system</keyword>
<keyword evidence="11" id="KW-1185">Reference proteome</keyword>
<dbReference type="Pfam" id="PF00486">
    <property type="entry name" value="Trans_reg_C"/>
    <property type="match status" value="1"/>
</dbReference>
<dbReference type="CDD" id="cd00383">
    <property type="entry name" value="trans_reg_C"/>
    <property type="match status" value="1"/>
</dbReference>
<comment type="caution">
    <text evidence="10">The sequence shown here is derived from an EMBL/GenBank/DDBJ whole genome shotgun (WGS) entry which is preliminary data.</text>
</comment>
<evidence type="ECO:0000256" key="1">
    <source>
        <dbReference type="ARBA" id="ARBA00022553"/>
    </source>
</evidence>
<evidence type="ECO:0000256" key="4">
    <source>
        <dbReference type="ARBA" id="ARBA00023125"/>
    </source>
</evidence>
<evidence type="ECO:0000259" key="8">
    <source>
        <dbReference type="PROSITE" id="PS50110"/>
    </source>
</evidence>
<evidence type="ECO:0000256" key="7">
    <source>
        <dbReference type="PROSITE-ProRule" id="PRU01091"/>
    </source>
</evidence>
<dbReference type="PROSITE" id="PS50110">
    <property type="entry name" value="RESPONSE_REGULATORY"/>
    <property type="match status" value="1"/>
</dbReference>
<evidence type="ECO:0000259" key="9">
    <source>
        <dbReference type="PROSITE" id="PS51755"/>
    </source>
</evidence>
<evidence type="ECO:0000313" key="10">
    <source>
        <dbReference type="EMBL" id="MCV9884579.1"/>
    </source>
</evidence>
<feature type="DNA-binding region" description="OmpR/PhoB-type" evidence="7">
    <location>
        <begin position="128"/>
        <end position="227"/>
    </location>
</feature>
<dbReference type="Proteomes" id="UP001526147">
    <property type="component" value="Unassembled WGS sequence"/>
</dbReference>
<dbReference type="InterPro" id="IPR001789">
    <property type="entry name" value="Sig_transdc_resp-reg_receiver"/>
</dbReference>
<dbReference type="Gene3D" id="1.10.10.10">
    <property type="entry name" value="Winged helix-like DNA-binding domain superfamily/Winged helix DNA-binding domain"/>
    <property type="match status" value="1"/>
</dbReference>
<dbReference type="PANTHER" id="PTHR48111:SF2">
    <property type="entry name" value="RESPONSE REGULATOR SAER"/>
    <property type="match status" value="1"/>
</dbReference>
<proteinExistence type="predicted"/>
<dbReference type="CDD" id="cd17574">
    <property type="entry name" value="REC_OmpR"/>
    <property type="match status" value="1"/>
</dbReference>
<gene>
    <name evidence="10" type="ORF">OIH86_02835</name>
</gene>
<evidence type="ECO:0000256" key="3">
    <source>
        <dbReference type="ARBA" id="ARBA00023015"/>
    </source>
</evidence>
<feature type="domain" description="OmpR/PhoB-type" evidence="9">
    <location>
        <begin position="128"/>
        <end position="227"/>
    </location>
</feature>
<dbReference type="InterPro" id="IPR011006">
    <property type="entry name" value="CheY-like_superfamily"/>
</dbReference>
<dbReference type="SMART" id="SM00862">
    <property type="entry name" value="Trans_reg_C"/>
    <property type="match status" value="1"/>
</dbReference>
<evidence type="ECO:0000313" key="11">
    <source>
        <dbReference type="Proteomes" id="UP001526147"/>
    </source>
</evidence>
<dbReference type="SUPFAM" id="SSF52172">
    <property type="entry name" value="CheY-like"/>
    <property type="match status" value="1"/>
</dbReference>
<feature type="domain" description="Response regulatory" evidence="8">
    <location>
        <begin position="4"/>
        <end position="116"/>
    </location>
</feature>
<sequence>MTNTILVVDDEQEIVNFLKEILLLEGYSVVTALNGTSAIEMLTDEISLVILDVMLPDMDGFHVCKEIRKSLSCPILFLSADATEKSKIEGLMIGGDDYIHKPFSISELKARIIANLRRVKNVEDEEQKHVLSFENIKINLKSHEVFVKDQPIRFTKTEFDLLKTFALHPQQVLTKEQLFNQVWGYNSESDLLTVVEHIKKIRTKLSFLDPDYKYIETSWGIGYKWSITKC</sequence>
<dbReference type="InterPro" id="IPR039420">
    <property type="entry name" value="WalR-like"/>
</dbReference>
<organism evidence="10 11">
    <name type="scientific">Metabacillus halosaccharovorans</name>
    <dbReference type="NCBI Taxonomy" id="930124"/>
    <lineage>
        <taxon>Bacteria</taxon>
        <taxon>Bacillati</taxon>
        <taxon>Bacillota</taxon>
        <taxon>Bacilli</taxon>
        <taxon>Bacillales</taxon>
        <taxon>Bacillaceae</taxon>
        <taxon>Metabacillus</taxon>
    </lineage>
</organism>
<keyword evidence="4 7" id="KW-0238">DNA-binding</keyword>
<dbReference type="Gene3D" id="3.40.50.2300">
    <property type="match status" value="1"/>
</dbReference>
<evidence type="ECO:0000256" key="2">
    <source>
        <dbReference type="ARBA" id="ARBA00023012"/>
    </source>
</evidence>
<dbReference type="Gene3D" id="6.10.250.690">
    <property type="match status" value="1"/>
</dbReference>
<dbReference type="InterPro" id="IPR001867">
    <property type="entry name" value="OmpR/PhoB-type_DNA-bd"/>
</dbReference>
<evidence type="ECO:0000256" key="5">
    <source>
        <dbReference type="ARBA" id="ARBA00023163"/>
    </source>
</evidence>
<name>A0ABT3DBZ9_9BACI</name>
<protein>
    <submittedName>
        <fullName evidence="10">Response regulator transcription factor</fullName>
    </submittedName>
</protein>
<dbReference type="EMBL" id="JAOYEY010000021">
    <property type="protein sequence ID" value="MCV9884579.1"/>
    <property type="molecule type" value="Genomic_DNA"/>
</dbReference>
<dbReference type="Pfam" id="PF00072">
    <property type="entry name" value="Response_reg"/>
    <property type="match status" value="1"/>
</dbReference>
<dbReference type="SMART" id="SM00448">
    <property type="entry name" value="REC"/>
    <property type="match status" value="1"/>
</dbReference>
<keyword evidence="1 6" id="KW-0597">Phosphoprotein</keyword>
<reference evidence="10 11" key="1">
    <citation type="submission" date="2022-10" db="EMBL/GenBank/DDBJ databases">
        <title>Draft genome assembly of moderately radiation resistant bacterium Metabacillus halosaccharovorans.</title>
        <authorList>
            <person name="Pal S."/>
            <person name="Gopinathan A."/>
        </authorList>
    </citation>
    <scope>NUCLEOTIDE SEQUENCE [LARGE SCALE GENOMIC DNA]</scope>
    <source>
        <strain evidence="10 11">VITHBRA001</strain>
    </source>
</reference>
<dbReference type="InterPro" id="IPR036388">
    <property type="entry name" value="WH-like_DNA-bd_sf"/>
</dbReference>
<dbReference type="PANTHER" id="PTHR48111">
    <property type="entry name" value="REGULATOR OF RPOS"/>
    <property type="match status" value="1"/>
</dbReference>
<dbReference type="PROSITE" id="PS51755">
    <property type="entry name" value="OMPR_PHOB"/>
    <property type="match status" value="1"/>
</dbReference>